<name>A0A4Y7PW16_9AGAM</name>
<dbReference type="InterPro" id="IPR003615">
    <property type="entry name" value="HNH_nuc"/>
</dbReference>
<proteinExistence type="predicted"/>
<dbReference type="STRING" id="50990.A0A4Y7PW16"/>
<evidence type="ECO:0000313" key="3">
    <source>
        <dbReference type="Proteomes" id="UP000294933"/>
    </source>
</evidence>
<feature type="domain" description="HNH nuclease" evidence="1">
    <location>
        <begin position="151"/>
        <end position="253"/>
    </location>
</feature>
<sequence length="351" mass="39069">MTSLPRTLPERLQQHPRTSHIASAYGVCLKLEASLQVDTDNGKDVGRGMIYCRILGYLLHYVPGELGLRHLVSEIVSCDGDTSLLKLGQMYFNHYIRAFRARKGRTPSHSSHASRPSFDRLADMIKANLVKAPQSHADAKTNALIRDGFRCVVTGRYDRGSANANRELKDAVDSDPNARLDSTECAHIFAESTNSAIEPGSDKRNYAATMWAIMTCFGHAELPKELNGPKVHRLENVMTLCHDFHTLFDNLDVWFVPTNEKNKYKLGWAWASNSRDYPEHVIFKTSDETNLPVPSPNYLAIHAACAKVAHLSGAAQCIDKLYQDLDDSTTLDPNGASAEILEHALYQVMVS</sequence>
<gene>
    <name evidence="2" type="ORF">BD410DRAFT_792367</name>
</gene>
<dbReference type="AlphaFoldDB" id="A0A4Y7PW16"/>
<dbReference type="Proteomes" id="UP000294933">
    <property type="component" value="Unassembled WGS sequence"/>
</dbReference>
<reference evidence="2 3" key="1">
    <citation type="submission" date="2018-06" db="EMBL/GenBank/DDBJ databases">
        <title>A transcriptomic atlas of mushroom development highlights an independent origin of complex multicellularity.</title>
        <authorList>
            <consortium name="DOE Joint Genome Institute"/>
            <person name="Krizsan K."/>
            <person name="Almasi E."/>
            <person name="Merenyi Z."/>
            <person name="Sahu N."/>
            <person name="Viragh M."/>
            <person name="Koszo T."/>
            <person name="Mondo S."/>
            <person name="Kiss B."/>
            <person name="Balint B."/>
            <person name="Kues U."/>
            <person name="Barry K."/>
            <person name="Hegedus J.C."/>
            <person name="Henrissat B."/>
            <person name="Johnson J."/>
            <person name="Lipzen A."/>
            <person name="Ohm R."/>
            <person name="Nagy I."/>
            <person name="Pangilinan J."/>
            <person name="Yan J."/>
            <person name="Xiong Y."/>
            <person name="Grigoriev I.V."/>
            <person name="Hibbett D.S."/>
            <person name="Nagy L.G."/>
        </authorList>
    </citation>
    <scope>NUCLEOTIDE SEQUENCE [LARGE SCALE GENOMIC DNA]</scope>
    <source>
        <strain evidence="2 3">SZMC22713</strain>
    </source>
</reference>
<dbReference type="EMBL" id="ML170198">
    <property type="protein sequence ID" value="TDL19325.1"/>
    <property type="molecule type" value="Genomic_DNA"/>
</dbReference>
<accession>A0A4Y7PW16</accession>
<evidence type="ECO:0000259" key="1">
    <source>
        <dbReference type="Pfam" id="PF13391"/>
    </source>
</evidence>
<organism evidence="2 3">
    <name type="scientific">Rickenella mellea</name>
    <dbReference type="NCBI Taxonomy" id="50990"/>
    <lineage>
        <taxon>Eukaryota</taxon>
        <taxon>Fungi</taxon>
        <taxon>Dikarya</taxon>
        <taxon>Basidiomycota</taxon>
        <taxon>Agaricomycotina</taxon>
        <taxon>Agaricomycetes</taxon>
        <taxon>Hymenochaetales</taxon>
        <taxon>Rickenellaceae</taxon>
        <taxon>Rickenella</taxon>
    </lineage>
</organism>
<dbReference type="VEuPathDB" id="FungiDB:BD410DRAFT_792367"/>
<dbReference type="Pfam" id="PF13391">
    <property type="entry name" value="HNH_2"/>
    <property type="match status" value="1"/>
</dbReference>
<evidence type="ECO:0000313" key="2">
    <source>
        <dbReference type="EMBL" id="TDL19325.1"/>
    </source>
</evidence>
<dbReference type="OrthoDB" id="2104739at2759"/>
<keyword evidence="3" id="KW-1185">Reference proteome</keyword>
<protein>
    <recommendedName>
        <fullName evidence="1">HNH nuclease domain-containing protein</fullName>
    </recommendedName>
</protein>